<dbReference type="InterPro" id="IPR042031">
    <property type="entry name" value="SKA1_MBD_sf"/>
</dbReference>
<proteinExistence type="inferred from homology"/>
<organism evidence="5 6">
    <name type="scientific">Haemaphysalis longicornis</name>
    <name type="common">Bush tick</name>
    <dbReference type="NCBI Taxonomy" id="44386"/>
    <lineage>
        <taxon>Eukaryota</taxon>
        <taxon>Metazoa</taxon>
        <taxon>Ecdysozoa</taxon>
        <taxon>Arthropoda</taxon>
        <taxon>Chelicerata</taxon>
        <taxon>Arachnida</taxon>
        <taxon>Acari</taxon>
        <taxon>Parasitiformes</taxon>
        <taxon>Ixodida</taxon>
        <taxon>Ixodoidea</taxon>
        <taxon>Ixodidae</taxon>
        <taxon>Haemaphysalinae</taxon>
        <taxon>Haemaphysalis</taxon>
    </lineage>
</organism>
<reference evidence="5 6" key="1">
    <citation type="journal article" date="2020" name="Cell">
        <title>Large-Scale Comparative Analyses of Tick Genomes Elucidate Their Genetic Diversity and Vector Capacities.</title>
        <authorList>
            <consortium name="Tick Genome and Microbiome Consortium (TIGMIC)"/>
            <person name="Jia N."/>
            <person name="Wang J."/>
            <person name="Shi W."/>
            <person name="Du L."/>
            <person name="Sun Y."/>
            <person name="Zhan W."/>
            <person name="Jiang J.F."/>
            <person name="Wang Q."/>
            <person name="Zhang B."/>
            <person name="Ji P."/>
            <person name="Bell-Sakyi L."/>
            <person name="Cui X.M."/>
            <person name="Yuan T.T."/>
            <person name="Jiang B.G."/>
            <person name="Yang W.F."/>
            <person name="Lam T.T."/>
            <person name="Chang Q.C."/>
            <person name="Ding S.J."/>
            <person name="Wang X.J."/>
            <person name="Zhu J.G."/>
            <person name="Ruan X.D."/>
            <person name="Zhao L."/>
            <person name="Wei J.T."/>
            <person name="Ye R.Z."/>
            <person name="Que T.C."/>
            <person name="Du C.H."/>
            <person name="Zhou Y.H."/>
            <person name="Cheng J.X."/>
            <person name="Dai P.F."/>
            <person name="Guo W.B."/>
            <person name="Han X.H."/>
            <person name="Huang E.J."/>
            <person name="Li L.F."/>
            <person name="Wei W."/>
            <person name="Gao Y.C."/>
            <person name="Liu J.Z."/>
            <person name="Shao H.Z."/>
            <person name="Wang X."/>
            <person name="Wang C.C."/>
            <person name="Yang T.C."/>
            <person name="Huo Q.B."/>
            <person name="Li W."/>
            <person name="Chen H.Y."/>
            <person name="Chen S.E."/>
            <person name="Zhou L.G."/>
            <person name="Ni X.B."/>
            <person name="Tian J.H."/>
            <person name="Sheng Y."/>
            <person name="Liu T."/>
            <person name="Pan Y.S."/>
            <person name="Xia L.Y."/>
            <person name="Li J."/>
            <person name="Zhao F."/>
            <person name="Cao W.C."/>
        </authorList>
    </citation>
    <scope>NUCLEOTIDE SEQUENCE [LARGE SCALE GENOMIC DNA]</scope>
    <source>
        <strain evidence="5">HaeL-2018</strain>
    </source>
</reference>
<evidence type="ECO:0000256" key="3">
    <source>
        <dbReference type="ARBA" id="ARBA00047202"/>
    </source>
</evidence>
<dbReference type="Gene3D" id="1.10.10.1890">
    <property type="entry name" value="Ska1 microtubule binding domain-like"/>
    <property type="match status" value="1"/>
</dbReference>
<dbReference type="AlphaFoldDB" id="A0A9J6GIN6"/>
<comment type="similarity">
    <text evidence="1">Belongs to the SKA1 family.</text>
</comment>
<gene>
    <name evidence="5" type="ORF">HPB48_020031</name>
</gene>
<dbReference type="GO" id="GO:0000278">
    <property type="term" value="P:mitotic cell cycle"/>
    <property type="evidence" value="ECO:0007669"/>
    <property type="project" value="TreeGrafter"/>
</dbReference>
<evidence type="ECO:0000256" key="1">
    <source>
        <dbReference type="ARBA" id="ARBA00006836"/>
    </source>
</evidence>
<dbReference type="Proteomes" id="UP000821853">
    <property type="component" value="Chromosome 5"/>
</dbReference>
<keyword evidence="6" id="KW-1185">Reference proteome</keyword>
<feature type="coiled-coil region" evidence="4">
    <location>
        <begin position="36"/>
        <end position="88"/>
    </location>
</feature>
<comment type="caution">
    <text evidence="5">The sequence shown here is derived from an EMBL/GenBank/DDBJ whole genome shotgun (WGS) entry which is preliminary data.</text>
</comment>
<dbReference type="OMA" id="HVPKYMK"/>
<evidence type="ECO:0000313" key="5">
    <source>
        <dbReference type="EMBL" id="KAH9375123.1"/>
    </source>
</evidence>
<keyword evidence="4" id="KW-0175">Coiled coil</keyword>
<dbReference type="GO" id="GO:0000940">
    <property type="term" value="C:outer kinetochore"/>
    <property type="evidence" value="ECO:0007669"/>
    <property type="project" value="TreeGrafter"/>
</dbReference>
<dbReference type="Pfam" id="PF07160">
    <property type="entry name" value="SKA1"/>
    <property type="match status" value="1"/>
</dbReference>
<sequence>MTEGYIAQLNHRLDVLDLCVTVSELSPDDAYFVKHANEKLEAAVQAKREIDELVRRYEQLKQEKAALVADLELRLRLAECQKEFLDALPPSKVVPRGAEANSGPAEPSTADGKVCRDVKHVPYLTEEEFARVPKYMKGRFTLAALDKLVDAFNAALDAKYALLALPKSRLKESQWKKVTAYRGQETAETRGLRFVTDGDLTVRGSALESIRTVTSFAAIMRNCNRLREIRGPQRVVRYVVV</sequence>
<dbReference type="EMBL" id="JABSTR010000007">
    <property type="protein sequence ID" value="KAH9375123.1"/>
    <property type="molecule type" value="Genomic_DNA"/>
</dbReference>
<dbReference type="GO" id="GO:0031110">
    <property type="term" value="P:regulation of microtubule polymerization or depolymerization"/>
    <property type="evidence" value="ECO:0007669"/>
    <property type="project" value="TreeGrafter"/>
</dbReference>
<dbReference type="OrthoDB" id="5962at2759"/>
<dbReference type="VEuPathDB" id="VectorBase:HLOH_044793"/>
<dbReference type="GO" id="GO:0072686">
    <property type="term" value="C:mitotic spindle"/>
    <property type="evidence" value="ECO:0007669"/>
    <property type="project" value="TreeGrafter"/>
</dbReference>
<dbReference type="GO" id="GO:0005876">
    <property type="term" value="C:spindle microtubule"/>
    <property type="evidence" value="ECO:0007669"/>
    <property type="project" value="TreeGrafter"/>
</dbReference>
<dbReference type="PANTHER" id="PTHR28573:SF1">
    <property type="entry name" value="SPINDLE AND KINETOCHORE-ASSOCIATED PROTEIN 1"/>
    <property type="match status" value="1"/>
</dbReference>
<accession>A0A9J6GIN6</accession>
<evidence type="ECO:0000256" key="4">
    <source>
        <dbReference type="SAM" id="Coils"/>
    </source>
</evidence>
<dbReference type="GO" id="GO:0008017">
    <property type="term" value="F:microtubule binding"/>
    <property type="evidence" value="ECO:0007669"/>
    <property type="project" value="InterPro"/>
</dbReference>
<protein>
    <recommendedName>
        <fullName evidence="2">SKA complex subunit 1</fullName>
    </recommendedName>
    <alternativeName>
        <fullName evidence="3">Spindle and kinetochore-associated protein 1</fullName>
    </alternativeName>
</protein>
<dbReference type="InterPro" id="IPR009829">
    <property type="entry name" value="SKA1"/>
</dbReference>
<dbReference type="GO" id="GO:0051301">
    <property type="term" value="P:cell division"/>
    <property type="evidence" value="ECO:0007669"/>
    <property type="project" value="InterPro"/>
</dbReference>
<evidence type="ECO:0000256" key="2">
    <source>
        <dbReference type="ARBA" id="ARBA00047182"/>
    </source>
</evidence>
<name>A0A9J6GIN6_HAELO</name>
<dbReference type="GO" id="GO:0007059">
    <property type="term" value="P:chromosome segregation"/>
    <property type="evidence" value="ECO:0007669"/>
    <property type="project" value="InterPro"/>
</dbReference>
<dbReference type="PANTHER" id="PTHR28573">
    <property type="entry name" value="SPINDLE AND KINETOCHORE-ASSOCIATED PROTEIN 1"/>
    <property type="match status" value="1"/>
</dbReference>
<evidence type="ECO:0000313" key="6">
    <source>
        <dbReference type="Proteomes" id="UP000821853"/>
    </source>
</evidence>